<evidence type="ECO:0000256" key="1">
    <source>
        <dbReference type="SAM" id="MobiDB-lite"/>
    </source>
</evidence>
<feature type="compositionally biased region" description="Basic residues" evidence="1">
    <location>
        <begin position="142"/>
        <end position="156"/>
    </location>
</feature>
<proteinExistence type="predicted"/>
<dbReference type="AlphaFoldDB" id="A0A6J4URY9"/>
<protein>
    <submittedName>
        <fullName evidence="2">Uncharacterized protein</fullName>
    </submittedName>
</protein>
<dbReference type="EMBL" id="CADCWE010000225">
    <property type="protein sequence ID" value="CAA9557381.1"/>
    <property type="molecule type" value="Genomic_DNA"/>
</dbReference>
<reference evidence="2" key="1">
    <citation type="submission" date="2020-02" db="EMBL/GenBank/DDBJ databases">
        <authorList>
            <person name="Meier V. D."/>
        </authorList>
    </citation>
    <scope>NUCLEOTIDE SEQUENCE</scope>
    <source>
        <strain evidence="2">AVDCRST_MAG73</strain>
    </source>
</reference>
<name>A0A6J4URY9_9BACT</name>
<feature type="non-terminal residue" evidence="2">
    <location>
        <position position="200"/>
    </location>
</feature>
<feature type="region of interest" description="Disordered" evidence="1">
    <location>
        <begin position="1"/>
        <end position="200"/>
    </location>
</feature>
<accession>A0A6J4URY9</accession>
<organism evidence="2">
    <name type="scientific">uncultured Thermomicrobiales bacterium</name>
    <dbReference type="NCBI Taxonomy" id="1645740"/>
    <lineage>
        <taxon>Bacteria</taxon>
        <taxon>Pseudomonadati</taxon>
        <taxon>Thermomicrobiota</taxon>
        <taxon>Thermomicrobia</taxon>
        <taxon>Thermomicrobiales</taxon>
        <taxon>environmental samples</taxon>
    </lineage>
</organism>
<feature type="compositionally biased region" description="Basic and acidic residues" evidence="1">
    <location>
        <begin position="67"/>
        <end position="77"/>
    </location>
</feature>
<evidence type="ECO:0000313" key="2">
    <source>
        <dbReference type="EMBL" id="CAA9557381.1"/>
    </source>
</evidence>
<feature type="compositionally biased region" description="Basic residues" evidence="1">
    <location>
        <begin position="109"/>
        <end position="131"/>
    </location>
</feature>
<feature type="non-terminal residue" evidence="2">
    <location>
        <position position="1"/>
    </location>
</feature>
<gene>
    <name evidence="2" type="ORF">AVDCRST_MAG73-3413</name>
</gene>
<sequence length="200" mass="21777">GHRVPDRSRPGRAGRSQCVLAAADRRPRRPVYRADRARPAVPLLVFPGRHRNLDPAADGGVGGRQDPGSRPRQRPDPIGDPPRRRRRADDGRDQRLAGPQPGPGVADRPRRRRGRSYRQGHHPAADHRRHGRDGQSAGQPGRGRHRRGHRRRRARAAARGAGPAARLRRVPGLVHPPGASTVRLGPAPGAGASRSRVALL</sequence>